<dbReference type="PANTHER" id="PTHR30055:SF234">
    <property type="entry name" value="HTH-TYPE TRANSCRIPTIONAL REGULATOR BETI"/>
    <property type="match status" value="1"/>
</dbReference>
<keyword evidence="2 4" id="KW-0238">DNA-binding</keyword>
<dbReference type="InterPro" id="IPR001647">
    <property type="entry name" value="HTH_TetR"/>
</dbReference>
<sequence length="412" mass="44801">MTARPVDGEEFALVAMPTPPAMPARRRRPRNRREQILTVAACRFGDLGYHRVSMADIAAAVDIGASALYRHFRGKQDLLVAVVDDTLTELEGLVDDRADDLPAIVDALAHAALRRRHFGALWDRDLAYLPERDRHRLQSRMRALVSRVADLVAADAVGPAGEARLRAHALWAVLASPSRHRVDRDAARFAELLGQAAMAAVRAPLPTEPTLAPRQLPGAKPQLPVSRREAILTAAIRLFDRQGYPTVGLTDIGAAAGIAGPSIYNHFASKTEILSAALARGNEALWLALHHALTTADGVEDALEQTIDSYVTFAVNNPAMVSVLLSEVINLPAEQHDTYQRSQQAYVNEWVALLGRSQPHLPEPEVRLLVHAALGVTNDLVRVRLLQGRDRLPTEIAALARAVLGLGTLSQS</sequence>
<feature type="DNA-binding region" description="H-T-H motif" evidence="4">
    <location>
        <begin position="248"/>
        <end position="267"/>
    </location>
</feature>
<evidence type="ECO:0000259" key="5">
    <source>
        <dbReference type="PROSITE" id="PS50977"/>
    </source>
</evidence>
<comment type="caution">
    <text evidence="6">The sequence shown here is derived from an EMBL/GenBank/DDBJ whole genome shotgun (WGS) entry which is preliminary data.</text>
</comment>
<reference evidence="6 7" key="1">
    <citation type="submission" date="2019-11" db="EMBL/GenBank/DDBJ databases">
        <title>Draft genome of Amycolatopsis RM579.</title>
        <authorList>
            <person name="Duangmal K."/>
            <person name="Mingma R."/>
        </authorList>
    </citation>
    <scope>NUCLEOTIDE SEQUENCE [LARGE SCALE GENOMIC DNA]</scope>
    <source>
        <strain evidence="6 7">RM579</strain>
    </source>
</reference>
<dbReference type="Pfam" id="PF00440">
    <property type="entry name" value="TetR_N"/>
    <property type="match status" value="2"/>
</dbReference>
<evidence type="ECO:0000256" key="1">
    <source>
        <dbReference type="ARBA" id="ARBA00023015"/>
    </source>
</evidence>
<protein>
    <submittedName>
        <fullName evidence="6">TetR family transcriptional regulator</fullName>
    </submittedName>
</protein>
<organism evidence="6 7">
    <name type="scientific">Amycolatopsis pithecellobii</name>
    <dbReference type="NCBI Taxonomy" id="664692"/>
    <lineage>
        <taxon>Bacteria</taxon>
        <taxon>Bacillati</taxon>
        <taxon>Actinomycetota</taxon>
        <taxon>Actinomycetes</taxon>
        <taxon>Pseudonocardiales</taxon>
        <taxon>Pseudonocardiaceae</taxon>
        <taxon>Amycolatopsis</taxon>
    </lineage>
</organism>
<keyword evidence="7" id="KW-1185">Reference proteome</keyword>
<dbReference type="GO" id="GO:0000976">
    <property type="term" value="F:transcription cis-regulatory region binding"/>
    <property type="evidence" value="ECO:0007669"/>
    <property type="project" value="TreeGrafter"/>
</dbReference>
<evidence type="ECO:0000313" key="6">
    <source>
        <dbReference type="EMBL" id="MTD56609.1"/>
    </source>
</evidence>
<proteinExistence type="predicted"/>
<evidence type="ECO:0000313" key="7">
    <source>
        <dbReference type="Proteomes" id="UP000440096"/>
    </source>
</evidence>
<name>A0A6N7Z515_9PSEU</name>
<dbReference type="InterPro" id="IPR009057">
    <property type="entry name" value="Homeodomain-like_sf"/>
</dbReference>
<evidence type="ECO:0000256" key="2">
    <source>
        <dbReference type="ARBA" id="ARBA00023125"/>
    </source>
</evidence>
<dbReference type="AlphaFoldDB" id="A0A6N7Z515"/>
<dbReference type="PANTHER" id="PTHR30055">
    <property type="entry name" value="HTH-TYPE TRANSCRIPTIONAL REGULATOR RUTR"/>
    <property type="match status" value="1"/>
</dbReference>
<dbReference type="Gene3D" id="1.10.10.60">
    <property type="entry name" value="Homeodomain-like"/>
    <property type="match status" value="2"/>
</dbReference>
<dbReference type="GO" id="GO:0003700">
    <property type="term" value="F:DNA-binding transcription factor activity"/>
    <property type="evidence" value="ECO:0007669"/>
    <property type="project" value="TreeGrafter"/>
</dbReference>
<gene>
    <name evidence="6" type="ORF">GKO32_21960</name>
</gene>
<dbReference type="PROSITE" id="PS50977">
    <property type="entry name" value="HTH_TETR_2"/>
    <property type="match status" value="2"/>
</dbReference>
<dbReference type="SUPFAM" id="SSF46689">
    <property type="entry name" value="Homeodomain-like"/>
    <property type="match status" value="2"/>
</dbReference>
<keyword evidence="1" id="KW-0805">Transcription regulation</keyword>
<accession>A0A6N7Z515</accession>
<feature type="domain" description="HTH tetR-type" evidence="5">
    <location>
        <begin position="225"/>
        <end position="285"/>
    </location>
</feature>
<dbReference type="PRINTS" id="PR00455">
    <property type="entry name" value="HTHTETR"/>
</dbReference>
<evidence type="ECO:0000256" key="3">
    <source>
        <dbReference type="ARBA" id="ARBA00023163"/>
    </source>
</evidence>
<dbReference type="EMBL" id="WMBA01000036">
    <property type="protein sequence ID" value="MTD56609.1"/>
    <property type="molecule type" value="Genomic_DNA"/>
</dbReference>
<dbReference type="OrthoDB" id="4456617at2"/>
<feature type="domain" description="HTH tetR-type" evidence="5">
    <location>
        <begin position="30"/>
        <end position="90"/>
    </location>
</feature>
<dbReference type="Gene3D" id="1.10.357.10">
    <property type="entry name" value="Tetracycline Repressor, domain 2"/>
    <property type="match status" value="2"/>
</dbReference>
<evidence type="ECO:0000256" key="4">
    <source>
        <dbReference type="PROSITE-ProRule" id="PRU00335"/>
    </source>
</evidence>
<dbReference type="Proteomes" id="UP000440096">
    <property type="component" value="Unassembled WGS sequence"/>
</dbReference>
<feature type="DNA-binding region" description="H-T-H motif" evidence="4">
    <location>
        <begin position="53"/>
        <end position="72"/>
    </location>
</feature>
<dbReference type="InterPro" id="IPR050109">
    <property type="entry name" value="HTH-type_TetR-like_transc_reg"/>
</dbReference>
<keyword evidence="3" id="KW-0804">Transcription</keyword>